<dbReference type="GO" id="GO:0042802">
    <property type="term" value="F:identical protein binding"/>
    <property type="evidence" value="ECO:0007669"/>
    <property type="project" value="InterPro"/>
</dbReference>
<dbReference type="EMBL" id="PPHD01038224">
    <property type="protein sequence ID" value="POI24840.1"/>
    <property type="molecule type" value="Genomic_DNA"/>
</dbReference>
<reference evidence="2 3" key="1">
    <citation type="submission" date="2018-01" db="EMBL/GenBank/DDBJ databases">
        <title>Comparison of the Chinese Bamboo Partridge and Red Junglefowl genome sequences highlights the importance of demography in genome evolution.</title>
        <authorList>
            <person name="Tiley G.P."/>
            <person name="Kimball R.T."/>
            <person name="Braun E.L."/>
            <person name="Burleigh J.G."/>
        </authorList>
    </citation>
    <scope>NUCLEOTIDE SEQUENCE [LARGE SCALE GENOMIC DNA]</scope>
    <source>
        <strain evidence="2">RTK389</strain>
        <tissue evidence="2">Blood</tissue>
    </source>
</reference>
<keyword evidence="3" id="KW-1185">Reference proteome</keyword>
<proteinExistence type="predicted"/>
<dbReference type="InterPro" id="IPR053793">
    <property type="entry name" value="PB1-like"/>
</dbReference>
<dbReference type="AlphaFoldDB" id="A0A2P4SL60"/>
<protein>
    <recommendedName>
        <fullName evidence="1">PB1 domain-containing protein</fullName>
    </recommendedName>
</protein>
<evidence type="ECO:0000313" key="3">
    <source>
        <dbReference type="Proteomes" id="UP000237246"/>
    </source>
</evidence>
<dbReference type="PANTHER" id="PTHR15335:SF7">
    <property type="entry name" value="PROTEIN TFG"/>
    <property type="match status" value="1"/>
</dbReference>
<dbReference type="PROSITE" id="PS51745">
    <property type="entry name" value="PB1"/>
    <property type="match status" value="1"/>
</dbReference>
<accession>A0A2P4SL60</accession>
<feature type="non-terminal residue" evidence="2">
    <location>
        <position position="1"/>
    </location>
</feature>
<name>A0A2P4SL60_BAMTH</name>
<organism evidence="2 3">
    <name type="scientific">Bambusicola thoracicus</name>
    <name type="common">Chinese bamboo-partridge</name>
    <name type="synonym">Perdix thoracica</name>
    <dbReference type="NCBI Taxonomy" id="9083"/>
    <lineage>
        <taxon>Eukaryota</taxon>
        <taxon>Metazoa</taxon>
        <taxon>Chordata</taxon>
        <taxon>Craniata</taxon>
        <taxon>Vertebrata</taxon>
        <taxon>Euteleostomi</taxon>
        <taxon>Archelosauria</taxon>
        <taxon>Archosauria</taxon>
        <taxon>Dinosauria</taxon>
        <taxon>Saurischia</taxon>
        <taxon>Theropoda</taxon>
        <taxon>Coelurosauria</taxon>
        <taxon>Aves</taxon>
        <taxon>Neognathae</taxon>
        <taxon>Galloanserae</taxon>
        <taxon>Galliformes</taxon>
        <taxon>Phasianidae</taxon>
        <taxon>Perdicinae</taxon>
        <taxon>Bambusicola</taxon>
    </lineage>
</organism>
<dbReference type="InterPro" id="IPR033512">
    <property type="entry name" value="TFG"/>
</dbReference>
<gene>
    <name evidence="2" type="ORF">CIB84_011409</name>
</gene>
<evidence type="ECO:0000259" key="1">
    <source>
        <dbReference type="PROSITE" id="PS51745"/>
    </source>
</evidence>
<dbReference type="GO" id="GO:0070971">
    <property type="term" value="C:endoplasmic reticulum exit site"/>
    <property type="evidence" value="ECO:0007669"/>
    <property type="project" value="TreeGrafter"/>
</dbReference>
<evidence type="ECO:0000313" key="2">
    <source>
        <dbReference type="EMBL" id="POI24840.1"/>
    </source>
</evidence>
<dbReference type="SUPFAM" id="SSF54277">
    <property type="entry name" value="CAD &amp; PB1 domains"/>
    <property type="match status" value="1"/>
</dbReference>
<dbReference type="Proteomes" id="UP000237246">
    <property type="component" value="Unassembled WGS sequence"/>
</dbReference>
<dbReference type="GO" id="GO:0048208">
    <property type="term" value="P:COPII vesicle coating"/>
    <property type="evidence" value="ECO:0007669"/>
    <property type="project" value="InterPro"/>
</dbReference>
<dbReference type="PANTHER" id="PTHR15335">
    <property type="entry name" value="PROTEIN TFG"/>
    <property type="match status" value="1"/>
</dbReference>
<sequence length="139" mass="15822">SGGDKESTMNGQLDLSGKLIIKAQLGEDIRRIPIHNEDITYDELVLMMQRVFRGKLLSNDEVTIKYKDEVNGQPRPLESNQVKYLRRELIELRNKVNRLLDCLEPPAEPGVSTNLPESGRRPGKDFWGLVCRVVCCLTE</sequence>
<dbReference type="OrthoDB" id="1594986at2759"/>
<feature type="domain" description="PB1" evidence="1">
    <location>
        <begin position="18"/>
        <end position="104"/>
    </location>
</feature>
<dbReference type="Gene3D" id="3.10.20.90">
    <property type="entry name" value="Phosphatidylinositol 3-kinase Catalytic Subunit, Chain A, domain 1"/>
    <property type="match status" value="1"/>
</dbReference>
<comment type="caution">
    <text evidence="2">The sequence shown here is derived from an EMBL/GenBank/DDBJ whole genome shotgun (WGS) entry which is preliminary data.</text>
</comment>